<evidence type="ECO:0000256" key="1">
    <source>
        <dbReference type="ARBA" id="ARBA00008615"/>
    </source>
</evidence>
<dbReference type="PANTHER" id="PTHR16476">
    <property type="entry name" value="FAMILY WITH SEQUENCE SIMILARITY 216 MEMBER A"/>
    <property type="match status" value="1"/>
</dbReference>
<name>A0A9Q1B0F7_9SAUR</name>
<organism evidence="2 3">
    <name type="scientific">Phrynocephalus forsythii</name>
    <dbReference type="NCBI Taxonomy" id="171643"/>
    <lineage>
        <taxon>Eukaryota</taxon>
        <taxon>Metazoa</taxon>
        <taxon>Chordata</taxon>
        <taxon>Craniata</taxon>
        <taxon>Vertebrata</taxon>
        <taxon>Euteleostomi</taxon>
        <taxon>Lepidosauria</taxon>
        <taxon>Squamata</taxon>
        <taxon>Bifurcata</taxon>
        <taxon>Unidentata</taxon>
        <taxon>Episquamata</taxon>
        <taxon>Toxicofera</taxon>
        <taxon>Iguania</taxon>
        <taxon>Acrodonta</taxon>
        <taxon>Agamidae</taxon>
        <taxon>Agaminae</taxon>
        <taxon>Phrynocephalus</taxon>
    </lineage>
</organism>
<dbReference type="AlphaFoldDB" id="A0A9Q1B0F7"/>
<keyword evidence="3" id="KW-1185">Reference proteome</keyword>
<proteinExistence type="inferred from homology"/>
<protein>
    <submittedName>
        <fullName evidence="2">Uncharacterized protein</fullName>
    </submittedName>
</protein>
<comment type="similarity">
    <text evidence="1">Belongs to the FAM216 family.</text>
</comment>
<dbReference type="Pfam" id="PF15107">
    <property type="entry name" value="FAM216B"/>
    <property type="match status" value="1"/>
</dbReference>
<dbReference type="Proteomes" id="UP001142489">
    <property type="component" value="Unassembled WGS sequence"/>
</dbReference>
<gene>
    <name evidence="2" type="ORF">JRQ81_017557</name>
</gene>
<sequence>MREYKGRNLNFSHDPKLPCILVPASAEDSPLIKDLKRGQKPYFYSIMRVYKSKASREMLHRRYVINLQHQHMLGLITEQQAVYYASYLRNSEHYQGTRLGTAPPWKADCRKAQLGLIN</sequence>
<dbReference type="InterPro" id="IPR029373">
    <property type="entry name" value="FAM216"/>
</dbReference>
<reference evidence="2" key="1">
    <citation type="journal article" date="2023" name="DNA Res.">
        <title>Chromosome-level genome assembly of Phrynocephalus forsythii using third-generation DNA sequencing and Hi-C analysis.</title>
        <authorList>
            <person name="Qi Y."/>
            <person name="Zhao W."/>
            <person name="Zhao Y."/>
            <person name="Niu C."/>
            <person name="Cao S."/>
            <person name="Zhang Y."/>
        </authorList>
    </citation>
    <scope>NUCLEOTIDE SEQUENCE</scope>
    <source>
        <tissue evidence="2">Muscle</tissue>
    </source>
</reference>
<dbReference type="EMBL" id="JAPFRF010000008">
    <property type="protein sequence ID" value="KAJ7324537.1"/>
    <property type="molecule type" value="Genomic_DNA"/>
</dbReference>
<evidence type="ECO:0000313" key="3">
    <source>
        <dbReference type="Proteomes" id="UP001142489"/>
    </source>
</evidence>
<dbReference type="OrthoDB" id="9902980at2759"/>
<comment type="caution">
    <text evidence="2">The sequence shown here is derived from an EMBL/GenBank/DDBJ whole genome shotgun (WGS) entry which is preliminary data.</text>
</comment>
<evidence type="ECO:0000313" key="2">
    <source>
        <dbReference type="EMBL" id="KAJ7324537.1"/>
    </source>
</evidence>
<accession>A0A9Q1B0F7</accession>
<dbReference type="PANTHER" id="PTHR16476:SF3">
    <property type="entry name" value="PROTEIN FAM216B"/>
    <property type="match status" value="1"/>
</dbReference>